<reference evidence="1" key="1">
    <citation type="submission" date="2019-05" db="EMBL/GenBank/DDBJ databases">
        <title>Annotation for the trematode Fasciolopsis buski.</title>
        <authorList>
            <person name="Choi Y.-J."/>
        </authorList>
    </citation>
    <scope>NUCLEOTIDE SEQUENCE</scope>
    <source>
        <strain evidence="1">HT</strain>
        <tissue evidence="1">Whole worm</tissue>
    </source>
</reference>
<dbReference type="EMBL" id="LUCM01003276">
    <property type="protein sequence ID" value="KAA0196036.1"/>
    <property type="molecule type" value="Genomic_DNA"/>
</dbReference>
<organism evidence="1 2">
    <name type="scientific">Fasciolopsis buskii</name>
    <dbReference type="NCBI Taxonomy" id="27845"/>
    <lineage>
        <taxon>Eukaryota</taxon>
        <taxon>Metazoa</taxon>
        <taxon>Spiralia</taxon>
        <taxon>Lophotrochozoa</taxon>
        <taxon>Platyhelminthes</taxon>
        <taxon>Trematoda</taxon>
        <taxon>Digenea</taxon>
        <taxon>Plagiorchiida</taxon>
        <taxon>Echinostomata</taxon>
        <taxon>Echinostomatoidea</taxon>
        <taxon>Fasciolidae</taxon>
        <taxon>Fasciolopsis</taxon>
    </lineage>
</organism>
<gene>
    <name evidence="1" type="ORF">FBUS_07511</name>
</gene>
<dbReference type="OrthoDB" id="6281446at2759"/>
<protein>
    <submittedName>
        <fullName evidence="1">Uncharacterized protein</fullName>
    </submittedName>
</protein>
<dbReference type="AlphaFoldDB" id="A0A8E0RX47"/>
<evidence type="ECO:0000313" key="1">
    <source>
        <dbReference type="EMBL" id="KAA0196036.1"/>
    </source>
</evidence>
<name>A0A8E0RX47_9TREM</name>
<proteinExistence type="predicted"/>
<accession>A0A8E0RX47</accession>
<dbReference type="Proteomes" id="UP000728185">
    <property type="component" value="Unassembled WGS sequence"/>
</dbReference>
<comment type="caution">
    <text evidence="1">The sequence shown here is derived from an EMBL/GenBank/DDBJ whole genome shotgun (WGS) entry which is preliminary data.</text>
</comment>
<sequence length="124" mass="13993">MSTAFLSPDVNAIDNHTLINAYLGQCNNESMPIQSPLEVYRANIRLAQLIIEMLGINELQYAYKLASSLGHHIVSRLAQGCGAQEDIKHHQNRFDYLNTNNLPNQSYSVSYGICVFHGWKEDPK</sequence>
<keyword evidence="2" id="KW-1185">Reference proteome</keyword>
<evidence type="ECO:0000313" key="2">
    <source>
        <dbReference type="Proteomes" id="UP000728185"/>
    </source>
</evidence>